<name>A0A1D1ZA94_9ARAE</name>
<keyword evidence="1" id="KW-0812">Transmembrane</keyword>
<dbReference type="InterPro" id="IPR010800">
    <property type="entry name" value="GRP"/>
</dbReference>
<evidence type="ECO:0000256" key="1">
    <source>
        <dbReference type="SAM" id="Phobius"/>
    </source>
</evidence>
<dbReference type="EMBL" id="GDJX01004151">
    <property type="protein sequence ID" value="JAT63785.1"/>
    <property type="molecule type" value="Transcribed_RNA"/>
</dbReference>
<accession>A0A1D1ZA94</accession>
<reference evidence="2" key="1">
    <citation type="submission" date="2015-07" db="EMBL/GenBank/DDBJ databases">
        <title>Transcriptome Assembly of Anthurium amnicola.</title>
        <authorList>
            <person name="Suzuki J."/>
        </authorList>
    </citation>
    <scope>NUCLEOTIDE SEQUENCE</scope>
</reference>
<proteinExistence type="predicted"/>
<organism evidence="2">
    <name type="scientific">Anthurium amnicola</name>
    <dbReference type="NCBI Taxonomy" id="1678845"/>
    <lineage>
        <taxon>Eukaryota</taxon>
        <taxon>Viridiplantae</taxon>
        <taxon>Streptophyta</taxon>
        <taxon>Embryophyta</taxon>
        <taxon>Tracheophyta</taxon>
        <taxon>Spermatophyta</taxon>
        <taxon>Magnoliopsida</taxon>
        <taxon>Liliopsida</taxon>
        <taxon>Araceae</taxon>
        <taxon>Pothoideae</taxon>
        <taxon>Potheae</taxon>
        <taxon>Anthurium</taxon>
    </lineage>
</organism>
<gene>
    <name evidence="2" type="primary">D1044.2</name>
    <name evidence="2" type="ORF">g.26771</name>
</gene>
<protein>
    <submittedName>
        <fullName evidence="2">EGF-like domain-containing protein D1044.2</fullName>
    </submittedName>
</protein>
<dbReference type="AlphaFoldDB" id="A0A1D1ZA94"/>
<keyword evidence="1" id="KW-0472">Membrane</keyword>
<feature type="transmembrane region" description="Helical" evidence="1">
    <location>
        <begin position="20"/>
        <end position="40"/>
    </location>
</feature>
<sequence>QPSFLLLPGAYWHHSMAPKSFLVFGVLMAALLIISTEVTARGMAETAMEDEVVKDHCSNGCCMWVRRCSQCCSCDEGRYHHGGGGCQCGCCGYWYRVCNRCCYSDGKEAKPHN</sequence>
<feature type="non-terminal residue" evidence="2">
    <location>
        <position position="1"/>
    </location>
</feature>
<keyword evidence="1" id="KW-1133">Transmembrane helix</keyword>
<dbReference type="Pfam" id="PF07172">
    <property type="entry name" value="GRP"/>
    <property type="match status" value="1"/>
</dbReference>
<evidence type="ECO:0000313" key="2">
    <source>
        <dbReference type="EMBL" id="JAT63785.1"/>
    </source>
</evidence>